<keyword evidence="1" id="KW-0175">Coiled coil</keyword>
<dbReference type="PANTHER" id="PTHR28630:SF3">
    <property type="entry name" value="PEROXIREDOXIN-LIKE 2C"/>
    <property type="match status" value="1"/>
</dbReference>
<dbReference type="Gene3D" id="3.40.30.10">
    <property type="entry name" value="Glutaredoxin"/>
    <property type="match status" value="1"/>
</dbReference>
<evidence type="ECO:0000313" key="4">
    <source>
        <dbReference type="Proteomes" id="UP000289152"/>
    </source>
</evidence>
<feature type="compositionally biased region" description="Low complexity" evidence="2">
    <location>
        <begin position="73"/>
        <end position="99"/>
    </location>
</feature>
<feature type="compositionally biased region" description="Polar residues" evidence="2">
    <location>
        <begin position="37"/>
        <end position="70"/>
    </location>
</feature>
<feature type="compositionally biased region" description="Polar residues" evidence="2">
    <location>
        <begin position="389"/>
        <end position="404"/>
    </location>
</feature>
<dbReference type="InterPro" id="IPR032801">
    <property type="entry name" value="PXL2A/B/C"/>
</dbReference>
<evidence type="ECO:0000256" key="2">
    <source>
        <dbReference type="SAM" id="MobiDB-lite"/>
    </source>
</evidence>
<feature type="compositionally biased region" description="Low complexity" evidence="2">
    <location>
        <begin position="21"/>
        <end position="36"/>
    </location>
</feature>
<protein>
    <recommendedName>
        <fullName evidence="5">Thioredoxin domain-containing protein</fullName>
    </recommendedName>
</protein>
<feature type="region of interest" description="Disordered" evidence="2">
    <location>
        <begin position="1"/>
        <end position="143"/>
    </location>
</feature>
<dbReference type="InterPro" id="IPR036249">
    <property type="entry name" value="Thioredoxin-like_sf"/>
</dbReference>
<dbReference type="VEuPathDB" id="FungiDB:TREMEDRAFT_18577"/>
<proteinExistence type="predicted"/>
<sequence length="842" mass="92430">MLVDMEEEVNLHLPPTPQTPPYQSSTPSDTSPKTPTQNLTSAFGSFLTPPSTKQKPFSTPTFSTGPLTPSATPPITSSVNSSTTPTTPSIISPTTISPSDVEPKVLPSSNKIELKVIPSNDKIEPIEKRPPPSRQNSIRRKPLPGYLVLPNQTIPINHPFATHTPSPTSGQFVWNNSSDQNPPDGTDLSLTSKGHLSLNPPSPISAGNRDVGDIFFRPHQGGLPPPRRPKSAVLPSGRQDSFTLRPVQRSTSWVNRPRENHHRVETSSEVTVEPLKDDHLGGGSIRGDDSSGERQALKGGAEGGSSEDQMTSVVLVEFKKETTRRLSSTLPSLELAIDGSPPSVITGGQSRAEPLPRKNISTPEKKEEGLIVNLNSPVGSQHRKKSHPSMDSTPSFSIPTSLSNKRSVTLTSLAKVKTFVSPSRNTKPSSSKSSQPKPLLPTLPTHKKSQDDFSVDQIPTKSQLWEAAMCFVRDEEGQLVPFQNLFPLTGDKDHGWRDHRGNVRPHESYPPSQSTSAVPQSLSNSSLRATQNIGRQKPSSLSQAVMHNDKRPLESAGAQETTYHPPKTIVFFIRHFWCGQCQDYTLASLGLLDPEALARKNIRVVVISNGSWKIIKAYRKVFNCPFPIYVDGPRRLYGLLGMTKMTNDFGPLLHGRAAYHQSGVPGQLLRGGYNALFKFPMAKPGKLTQLGGEFILTEGFNCEFAHRMTTTSNHMEAPDVCRIAGVQHPTKAEVTNVQLAEEQRKELERLEEEMVRWKKSRKEALESIQKRRAARRGEVYTPQLDPTIVSPDADEDLEDISESHVIDNGSVRRGPEDLVSDIGPQDNAELTAVKQGLDVRVE</sequence>
<dbReference type="InParanoid" id="A0A4Q1BI40"/>
<dbReference type="AlphaFoldDB" id="A0A4Q1BI40"/>
<dbReference type="PANTHER" id="PTHR28630">
    <property type="match status" value="1"/>
</dbReference>
<comment type="caution">
    <text evidence="3">The sequence shown here is derived from an EMBL/GenBank/DDBJ whole genome shotgun (WGS) entry which is preliminary data.</text>
</comment>
<feature type="region of interest" description="Disordered" evidence="2">
    <location>
        <begin position="784"/>
        <end position="842"/>
    </location>
</feature>
<reference evidence="3 4" key="1">
    <citation type="submission" date="2016-06" db="EMBL/GenBank/DDBJ databases">
        <title>Evolution of pathogenesis and genome organization in the Tremellales.</title>
        <authorList>
            <person name="Cuomo C."/>
            <person name="Litvintseva A."/>
            <person name="Heitman J."/>
            <person name="Chen Y."/>
            <person name="Sun S."/>
            <person name="Springer D."/>
            <person name="Dromer F."/>
            <person name="Young S."/>
            <person name="Zeng Q."/>
            <person name="Chapman S."/>
            <person name="Gujja S."/>
            <person name="Saif S."/>
            <person name="Birren B."/>
        </authorList>
    </citation>
    <scope>NUCLEOTIDE SEQUENCE [LARGE SCALE GENOMIC DNA]</scope>
    <source>
        <strain evidence="3 4">ATCC 28783</strain>
    </source>
</reference>
<keyword evidence="4" id="KW-1185">Reference proteome</keyword>
<feature type="compositionally biased region" description="Polar residues" evidence="2">
    <location>
        <begin position="238"/>
        <end position="254"/>
    </location>
</feature>
<evidence type="ECO:0000256" key="1">
    <source>
        <dbReference type="SAM" id="Coils"/>
    </source>
</evidence>
<feature type="region of interest" description="Disordered" evidence="2">
    <location>
        <begin position="490"/>
        <end position="524"/>
    </location>
</feature>
<organism evidence="3 4">
    <name type="scientific">Tremella mesenterica</name>
    <name type="common">Jelly fungus</name>
    <dbReference type="NCBI Taxonomy" id="5217"/>
    <lineage>
        <taxon>Eukaryota</taxon>
        <taxon>Fungi</taxon>
        <taxon>Dikarya</taxon>
        <taxon>Basidiomycota</taxon>
        <taxon>Agaricomycotina</taxon>
        <taxon>Tremellomycetes</taxon>
        <taxon>Tremellales</taxon>
        <taxon>Tremellaceae</taxon>
        <taxon>Tremella</taxon>
    </lineage>
</organism>
<dbReference type="Proteomes" id="UP000289152">
    <property type="component" value="Unassembled WGS sequence"/>
</dbReference>
<evidence type="ECO:0008006" key="5">
    <source>
        <dbReference type="Google" id="ProtNLM"/>
    </source>
</evidence>
<gene>
    <name evidence="3" type="ORF">M231_05426</name>
</gene>
<feature type="compositionally biased region" description="Basic and acidic residues" evidence="2">
    <location>
        <begin position="121"/>
        <end position="130"/>
    </location>
</feature>
<accession>A0A4Q1BI40</accession>
<feature type="coiled-coil region" evidence="1">
    <location>
        <begin position="740"/>
        <end position="767"/>
    </location>
</feature>
<feature type="region of interest" description="Disordered" evidence="2">
    <location>
        <begin position="163"/>
        <end position="309"/>
    </location>
</feature>
<dbReference type="CDD" id="cd02970">
    <property type="entry name" value="PRX_like2"/>
    <property type="match status" value="1"/>
</dbReference>
<dbReference type="Pfam" id="PF13911">
    <property type="entry name" value="AhpC-TSA_2"/>
    <property type="match status" value="1"/>
</dbReference>
<feature type="compositionally biased region" description="Basic and acidic residues" evidence="2">
    <location>
        <begin position="256"/>
        <end position="266"/>
    </location>
</feature>
<feature type="compositionally biased region" description="Basic and acidic residues" evidence="2">
    <location>
        <begin position="490"/>
        <end position="507"/>
    </location>
</feature>
<feature type="region of interest" description="Disordered" evidence="2">
    <location>
        <begin position="338"/>
        <end position="404"/>
    </location>
</feature>
<dbReference type="EMBL" id="SDIL01000072">
    <property type="protein sequence ID" value="RXK37284.1"/>
    <property type="molecule type" value="Genomic_DNA"/>
</dbReference>
<name>A0A4Q1BI40_TREME</name>
<dbReference type="SUPFAM" id="SSF52833">
    <property type="entry name" value="Thioredoxin-like"/>
    <property type="match status" value="1"/>
</dbReference>
<feature type="compositionally biased region" description="Basic and acidic residues" evidence="2">
    <location>
        <begin position="274"/>
        <end position="296"/>
    </location>
</feature>
<feature type="compositionally biased region" description="Polar residues" evidence="2">
    <location>
        <begin position="510"/>
        <end position="524"/>
    </location>
</feature>
<feature type="compositionally biased region" description="Polar residues" evidence="2">
    <location>
        <begin position="163"/>
        <end position="194"/>
    </location>
</feature>
<feature type="compositionally biased region" description="Low complexity" evidence="2">
    <location>
        <begin position="421"/>
        <end position="444"/>
    </location>
</feature>
<evidence type="ECO:0000313" key="3">
    <source>
        <dbReference type="EMBL" id="RXK37284.1"/>
    </source>
</evidence>
<feature type="region of interest" description="Disordered" evidence="2">
    <location>
        <begin position="419"/>
        <end position="455"/>
    </location>
</feature>
<dbReference type="OrthoDB" id="40334at2759"/>